<dbReference type="AlphaFoldDB" id="A0ABD0M0H4"/>
<evidence type="ECO:0000313" key="2">
    <source>
        <dbReference type="Proteomes" id="UP001519460"/>
    </source>
</evidence>
<comment type="caution">
    <text evidence="1">The sequence shown here is derived from an EMBL/GenBank/DDBJ whole genome shotgun (WGS) entry which is preliminary data.</text>
</comment>
<sequence>MATGGSPGSRDVKRITDGLSAWLMAHKQCNFTKLATPGQASLMKRENIRILEASLPEPFLSKPSQSGRGTDPFPCETAWMGRHALQTITSPADPLLARAARS</sequence>
<organism evidence="1 2">
    <name type="scientific">Batillaria attramentaria</name>
    <dbReference type="NCBI Taxonomy" id="370345"/>
    <lineage>
        <taxon>Eukaryota</taxon>
        <taxon>Metazoa</taxon>
        <taxon>Spiralia</taxon>
        <taxon>Lophotrochozoa</taxon>
        <taxon>Mollusca</taxon>
        <taxon>Gastropoda</taxon>
        <taxon>Caenogastropoda</taxon>
        <taxon>Sorbeoconcha</taxon>
        <taxon>Cerithioidea</taxon>
        <taxon>Batillariidae</taxon>
        <taxon>Batillaria</taxon>
    </lineage>
</organism>
<dbReference type="Proteomes" id="UP001519460">
    <property type="component" value="Unassembled WGS sequence"/>
</dbReference>
<dbReference type="EMBL" id="JACVVK020000013">
    <property type="protein sequence ID" value="KAK7504732.1"/>
    <property type="molecule type" value="Genomic_DNA"/>
</dbReference>
<evidence type="ECO:0000313" key="1">
    <source>
        <dbReference type="EMBL" id="KAK7504732.1"/>
    </source>
</evidence>
<keyword evidence="2" id="KW-1185">Reference proteome</keyword>
<gene>
    <name evidence="1" type="ORF">BaRGS_00003760</name>
</gene>
<proteinExistence type="predicted"/>
<accession>A0ABD0M0H4</accession>
<name>A0ABD0M0H4_9CAEN</name>
<reference evidence="1 2" key="1">
    <citation type="journal article" date="2023" name="Sci. Data">
        <title>Genome assembly of the Korean intertidal mud-creeper Batillaria attramentaria.</title>
        <authorList>
            <person name="Patra A.K."/>
            <person name="Ho P.T."/>
            <person name="Jun S."/>
            <person name="Lee S.J."/>
            <person name="Kim Y."/>
            <person name="Won Y.J."/>
        </authorList>
    </citation>
    <scope>NUCLEOTIDE SEQUENCE [LARGE SCALE GENOMIC DNA]</scope>
    <source>
        <strain evidence="1">Wonlab-2016</strain>
    </source>
</reference>
<protein>
    <submittedName>
        <fullName evidence="1">Uncharacterized protein</fullName>
    </submittedName>
</protein>